<evidence type="ECO:0000259" key="7">
    <source>
        <dbReference type="Pfam" id="PF17917"/>
    </source>
</evidence>
<evidence type="ECO:0000256" key="5">
    <source>
        <dbReference type="ARBA" id="ARBA00022801"/>
    </source>
</evidence>
<proteinExistence type="predicted"/>
<dbReference type="CDD" id="cd09274">
    <property type="entry name" value="RNase_HI_RT_Ty3"/>
    <property type="match status" value="1"/>
</dbReference>
<evidence type="ECO:0000313" key="8">
    <source>
        <dbReference type="EMBL" id="GFR79719.1"/>
    </source>
</evidence>
<dbReference type="InterPro" id="IPR050951">
    <property type="entry name" value="Retrovirus_Pol_polyprotein"/>
</dbReference>
<gene>
    <name evidence="8" type="ORF">ElyMa_004028000</name>
</gene>
<evidence type="ECO:0000256" key="3">
    <source>
        <dbReference type="ARBA" id="ARBA00022722"/>
    </source>
</evidence>
<dbReference type="InterPro" id="IPR043502">
    <property type="entry name" value="DNA/RNA_pol_sf"/>
</dbReference>
<name>A0AAV4G393_9GAST</name>
<evidence type="ECO:0000256" key="2">
    <source>
        <dbReference type="ARBA" id="ARBA00022695"/>
    </source>
</evidence>
<keyword evidence="9" id="KW-1185">Reference proteome</keyword>
<dbReference type="PANTHER" id="PTHR37984:SF8">
    <property type="entry name" value="CCHC-TYPE DOMAIN-CONTAINING PROTEIN"/>
    <property type="match status" value="1"/>
</dbReference>
<feature type="domain" description="Reverse transcriptase RNase H-like" evidence="7">
    <location>
        <begin position="2"/>
        <end position="93"/>
    </location>
</feature>
<keyword evidence="5" id="KW-0378">Hydrolase</keyword>
<evidence type="ECO:0000256" key="6">
    <source>
        <dbReference type="ARBA" id="ARBA00022918"/>
    </source>
</evidence>
<evidence type="ECO:0000256" key="1">
    <source>
        <dbReference type="ARBA" id="ARBA00022679"/>
    </source>
</evidence>
<dbReference type="InterPro" id="IPR041373">
    <property type="entry name" value="RT_RNaseH"/>
</dbReference>
<organism evidence="8 9">
    <name type="scientific">Elysia marginata</name>
    <dbReference type="NCBI Taxonomy" id="1093978"/>
    <lineage>
        <taxon>Eukaryota</taxon>
        <taxon>Metazoa</taxon>
        <taxon>Spiralia</taxon>
        <taxon>Lophotrochozoa</taxon>
        <taxon>Mollusca</taxon>
        <taxon>Gastropoda</taxon>
        <taxon>Heterobranchia</taxon>
        <taxon>Euthyneura</taxon>
        <taxon>Panpulmonata</taxon>
        <taxon>Sacoglossa</taxon>
        <taxon>Placobranchoidea</taxon>
        <taxon>Plakobranchidae</taxon>
        <taxon>Elysia</taxon>
    </lineage>
</organism>
<comment type="caution">
    <text evidence="8">The sequence shown here is derived from an EMBL/GenBank/DDBJ whole genome shotgun (WGS) entry which is preliminary data.</text>
</comment>
<dbReference type="GO" id="GO:0016787">
    <property type="term" value="F:hydrolase activity"/>
    <property type="evidence" value="ECO:0007669"/>
    <property type="project" value="UniProtKB-KW"/>
</dbReference>
<dbReference type="GO" id="GO:0003964">
    <property type="term" value="F:RNA-directed DNA polymerase activity"/>
    <property type="evidence" value="ECO:0007669"/>
    <property type="project" value="UniProtKB-KW"/>
</dbReference>
<dbReference type="GO" id="GO:0004519">
    <property type="term" value="F:endonuclease activity"/>
    <property type="evidence" value="ECO:0007669"/>
    <property type="project" value="UniProtKB-KW"/>
</dbReference>
<dbReference type="Gene3D" id="3.10.20.370">
    <property type="match status" value="1"/>
</dbReference>
<dbReference type="EMBL" id="BMAT01008181">
    <property type="protein sequence ID" value="GFR79719.1"/>
    <property type="molecule type" value="Genomic_DNA"/>
</dbReference>
<keyword evidence="4" id="KW-0255">Endonuclease</keyword>
<evidence type="ECO:0000256" key="4">
    <source>
        <dbReference type="ARBA" id="ARBA00022759"/>
    </source>
</evidence>
<sequence>MLENDASEYGVGSVLLQDGKPLAFASRTLQPAEQNHAQIEKELLADVFGLRKFHHFTYGRPVHVITDHKPLESIAKKPLCKAPRRLQNMLQKIKNITIK</sequence>
<reference evidence="8 9" key="1">
    <citation type="journal article" date="2021" name="Elife">
        <title>Chloroplast acquisition without the gene transfer in kleptoplastic sea slugs, Plakobranchus ocellatus.</title>
        <authorList>
            <person name="Maeda T."/>
            <person name="Takahashi S."/>
            <person name="Yoshida T."/>
            <person name="Shimamura S."/>
            <person name="Takaki Y."/>
            <person name="Nagai Y."/>
            <person name="Toyoda A."/>
            <person name="Suzuki Y."/>
            <person name="Arimoto A."/>
            <person name="Ishii H."/>
            <person name="Satoh N."/>
            <person name="Nishiyama T."/>
            <person name="Hasebe M."/>
            <person name="Maruyama T."/>
            <person name="Minagawa J."/>
            <person name="Obokata J."/>
            <person name="Shigenobu S."/>
        </authorList>
    </citation>
    <scope>NUCLEOTIDE SEQUENCE [LARGE SCALE GENOMIC DNA]</scope>
</reference>
<accession>A0AAV4G393</accession>
<dbReference type="Proteomes" id="UP000762676">
    <property type="component" value="Unassembled WGS sequence"/>
</dbReference>
<dbReference type="AlphaFoldDB" id="A0AAV4G393"/>
<dbReference type="FunFam" id="3.10.20.370:FF:000001">
    <property type="entry name" value="Retrovirus-related Pol polyprotein from transposon 17.6-like protein"/>
    <property type="match status" value="1"/>
</dbReference>
<keyword evidence="6" id="KW-0695">RNA-directed DNA polymerase</keyword>
<dbReference type="Pfam" id="PF17917">
    <property type="entry name" value="RT_RNaseH"/>
    <property type="match status" value="1"/>
</dbReference>
<keyword evidence="1" id="KW-0808">Transferase</keyword>
<dbReference type="PANTHER" id="PTHR37984">
    <property type="entry name" value="PROTEIN CBG26694"/>
    <property type="match status" value="1"/>
</dbReference>
<keyword evidence="2" id="KW-0548">Nucleotidyltransferase</keyword>
<protein>
    <submittedName>
        <fullName evidence="8">Retrovirus-related Pol polyprotein from</fullName>
    </submittedName>
</protein>
<keyword evidence="3" id="KW-0540">Nuclease</keyword>
<dbReference type="SUPFAM" id="SSF56672">
    <property type="entry name" value="DNA/RNA polymerases"/>
    <property type="match status" value="1"/>
</dbReference>
<evidence type="ECO:0000313" key="9">
    <source>
        <dbReference type="Proteomes" id="UP000762676"/>
    </source>
</evidence>